<evidence type="ECO:0000256" key="2">
    <source>
        <dbReference type="ARBA" id="ARBA00023125"/>
    </source>
</evidence>
<dbReference type="GO" id="GO:0003700">
    <property type="term" value="F:DNA-binding transcription factor activity"/>
    <property type="evidence" value="ECO:0007669"/>
    <property type="project" value="InterPro"/>
</dbReference>
<proteinExistence type="predicted"/>
<dbReference type="InterPro" id="IPR032687">
    <property type="entry name" value="AraC-type_N"/>
</dbReference>
<dbReference type="InterPro" id="IPR018060">
    <property type="entry name" value="HTH_AraC"/>
</dbReference>
<name>A0A238Z3Q8_9RHOB</name>
<reference evidence="5 6" key="1">
    <citation type="submission" date="2017-06" db="EMBL/GenBank/DDBJ databases">
        <authorList>
            <person name="Kim H.J."/>
            <person name="Triplett B.A."/>
        </authorList>
    </citation>
    <scope>NUCLEOTIDE SEQUENCE [LARGE SCALE GENOMIC DNA]</scope>
    <source>
        <strain evidence="5 6">DSM 29052</strain>
    </source>
</reference>
<keyword evidence="2 5" id="KW-0238">DNA-binding</keyword>
<dbReference type="Pfam" id="PF12625">
    <property type="entry name" value="Arabinose_bd"/>
    <property type="match status" value="1"/>
</dbReference>
<organism evidence="5 6">
    <name type="scientific">Puniceibacterium sediminis</name>
    <dbReference type="NCBI Taxonomy" id="1608407"/>
    <lineage>
        <taxon>Bacteria</taxon>
        <taxon>Pseudomonadati</taxon>
        <taxon>Pseudomonadota</taxon>
        <taxon>Alphaproteobacteria</taxon>
        <taxon>Rhodobacterales</taxon>
        <taxon>Paracoccaceae</taxon>
        <taxon>Puniceibacterium</taxon>
    </lineage>
</organism>
<evidence type="ECO:0000313" key="6">
    <source>
        <dbReference type="Proteomes" id="UP000198417"/>
    </source>
</evidence>
<dbReference type="RefSeq" id="WP_089273277.1">
    <property type="nucleotide sequence ID" value="NZ_FZNN01000024.1"/>
</dbReference>
<dbReference type="AlphaFoldDB" id="A0A238Z3Q8"/>
<dbReference type="InterPro" id="IPR020449">
    <property type="entry name" value="Tscrpt_reg_AraC-type_HTH"/>
</dbReference>
<evidence type="ECO:0000259" key="4">
    <source>
        <dbReference type="PROSITE" id="PS01124"/>
    </source>
</evidence>
<protein>
    <submittedName>
        <fullName evidence="5">AraC-type DNA-binding protein</fullName>
    </submittedName>
</protein>
<evidence type="ECO:0000256" key="1">
    <source>
        <dbReference type="ARBA" id="ARBA00023015"/>
    </source>
</evidence>
<dbReference type="GO" id="GO:0000976">
    <property type="term" value="F:transcription cis-regulatory region binding"/>
    <property type="evidence" value="ECO:0007669"/>
    <property type="project" value="TreeGrafter"/>
</dbReference>
<accession>A0A238Z3Q8</accession>
<dbReference type="InterPro" id="IPR009057">
    <property type="entry name" value="Homeodomain-like_sf"/>
</dbReference>
<dbReference type="OrthoDB" id="9814125at2"/>
<keyword evidence="6" id="KW-1185">Reference proteome</keyword>
<keyword evidence="1" id="KW-0805">Transcription regulation</keyword>
<dbReference type="SMART" id="SM00342">
    <property type="entry name" value="HTH_ARAC"/>
    <property type="match status" value="1"/>
</dbReference>
<dbReference type="GO" id="GO:0005829">
    <property type="term" value="C:cytosol"/>
    <property type="evidence" value="ECO:0007669"/>
    <property type="project" value="TreeGrafter"/>
</dbReference>
<dbReference type="PRINTS" id="PR00032">
    <property type="entry name" value="HTHARAC"/>
</dbReference>
<feature type="domain" description="HTH araC/xylS-type" evidence="4">
    <location>
        <begin position="229"/>
        <end position="326"/>
    </location>
</feature>
<gene>
    <name evidence="5" type="ORF">SAMN06265370_1243</name>
</gene>
<evidence type="ECO:0000256" key="3">
    <source>
        <dbReference type="ARBA" id="ARBA00023163"/>
    </source>
</evidence>
<evidence type="ECO:0000313" key="5">
    <source>
        <dbReference type="EMBL" id="SNR78016.1"/>
    </source>
</evidence>
<dbReference type="PROSITE" id="PS01124">
    <property type="entry name" value="HTH_ARAC_FAMILY_2"/>
    <property type="match status" value="1"/>
</dbReference>
<dbReference type="Gene3D" id="1.10.10.60">
    <property type="entry name" value="Homeodomain-like"/>
    <property type="match status" value="1"/>
</dbReference>
<keyword evidence="3" id="KW-0804">Transcription</keyword>
<sequence length="337" mass="37255">MGGYVKASALSPIQGCVERYGGRIDRVLRSADLPLQILDRPDLALPLKDHYAVLQAAAKETGLAHFGAEMGALAKITMLGKYGSDSTAAPTLGAAVNRLNATLNQMMQTDTDLVLFRLHDGVKWSMVFHTRGDTGRWQNELLAIGYQLDLLRHFLGRTWRPRCIHLRTASSAEAADIAQIFGSPVRKNSFVPGIEFDGHLLATGNTTAHHGTDTTAQQDRMPDRSNMLSAVRAAIRIELLHGRPVIDRVSARLQVSRRSLQRQLSAEGTTYGQILADALYHEARSLLADECSIGEIADRLGYADHAHFTRAYRRWTGFAPREHRALAALYDVRHQLS</sequence>
<dbReference type="Proteomes" id="UP000198417">
    <property type="component" value="Unassembled WGS sequence"/>
</dbReference>
<dbReference type="EMBL" id="FZNN01000024">
    <property type="protein sequence ID" value="SNR78016.1"/>
    <property type="molecule type" value="Genomic_DNA"/>
</dbReference>
<dbReference type="Pfam" id="PF12833">
    <property type="entry name" value="HTH_18"/>
    <property type="match status" value="1"/>
</dbReference>
<dbReference type="PANTHER" id="PTHR47894:SF4">
    <property type="entry name" value="HTH-TYPE TRANSCRIPTIONAL REGULATOR GADX"/>
    <property type="match status" value="1"/>
</dbReference>
<dbReference type="PANTHER" id="PTHR47894">
    <property type="entry name" value="HTH-TYPE TRANSCRIPTIONAL REGULATOR GADX"/>
    <property type="match status" value="1"/>
</dbReference>
<dbReference type="SUPFAM" id="SSF46689">
    <property type="entry name" value="Homeodomain-like"/>
    <property type="match status" value="1"/>
</dbReference>